<keyword evidence="3 6" id="KW-1133">Transmembrane helix</keyword>
<dbReference type="InterPro" id="IPR008271">
    <property type="entry name" value="Ser/Thr_kinase_AS"/>
</dbReference>
<evidence type="ECO:0000256" key="6">
    <source>
        <dbReference type="SAM" id="Phobius"/>
    </source>
</evidence>
<dbReference type="InterPro" id="IPR000719">
    <property type="entry name" value="Prot_kinase_dom"/>
</dbReference>
<dbReference type="InterPro" id="IPR011009">
    <property type="entry name" value="Kinase-like_dom_sf"/>
</dbReference>
<feature type="compositionally biased region" description="Polar residues" evidence="5">
    <location>
        <begin position="891"/>
        <end position="904"/>
    </location>
</feature>
<dbReference type="InterPro" id="IPR042240">
    <property type="entry name" value="CHASE_sf"/>
</dbReference>
<feature type="domain" description="Protein kinase" evidence="7">
    <location>
        <begin position="1326"/>
        <end position="1646"/>
    </location>
</feature>
<dbReference type="SMART" id="SM01079">
    <property type="entry name" value="CHASE"/>
    <property type="match status" value="1"/>
</dbReference>
<evidence type="ECO:0000259" key="7">
    <source>
        <dbReference type="PROSITE" id="PS50011"/>
    </source>
</evidence>
<dbReference type="PROSITE" id="PS50011">
    <property type="entry name" value="PROTEIN_KINASE_DOM"/>
    <property type="match status" value="1"/>
</dbReference>
<dbReference type="Gene3D" id="3.30.450.350">
    <property type="entry name" value="CHASE domain"/>
    <property type="match status" value="1"/>
</dbReference>
<dbReference type="PROSITE" id="PS00108">
    <property type="entry name" value="PROTEIN_KINASE_ST"/>
    <property type="match status" value="1"/>
</dbReference>
<gene>
    <name evidence="9" type="ORF">TSPGSL018_11833</name>
</gene>
<feature type="transmembrane region" description="Helical" evidence="6">
    <location>
        <begin position="49"/>
        <end position="68"/>
    </location>
</feature>
<dbReference type="GO" id="GO:0004674">
    <property type="term" value="F:protein serine/threonine kinase activity"/>
    <property type="evidence" value="ECO:0007669"/>
    <property type="project" value="TreeGrafter"/>
</dbReference>
<evidence type="ECO:0000256" key="3">
    <source>
        <dbReference type="ARBA" id="ARBA00022989"/>
    </source>
</evidence>
<dbReference type="PANTHER" id="PTHR44329:SF214">
    <property type="entry name" value="PROTEIN KINASE DOMAIN-CONTAINING PROTEIN"/>
    <property type="match status" value="1"/>
</dbReference>
<feature type="transmembrane region" description="Helical" evidence="6">
    <location>
        <begin position="413"/>
        <end position="434"/>
    </location>
</feature>
<feature type="compositionally biased region" description="Polar residues" evidence="5">
    <location>
        <begin position="911"/>
        <end position="924"/>
    </location>
</feature>
<dbReference type="Gene3D" id="3.30.200.20">
    <property type="entry name" value="Phosphorylase Kinase, domain 1"/>
    <property type="match status" value="1"/>
</dbReference>
<dbReference type="GO" id="GO:0016020">
    <property type="term" value="C:membrane"/>
    <property type="evidence" value="ECO:0007669"/>
    <property type="project" value="UniProtKB-SubCell"/>
</dbReference>
<dbReference type="PRINTS" id="PR00109">
    <property type="entry name" value="TYRKINASE"/>
</dbReference>
<keyword evidence="4 6" id="KW-0472">Membrane</keyword>
<dbReference type="Pfam" id="PF03924">
    <property type="entry name" value="CHASE"/>
    <property type="match status" value="1"/>
</dbReference>
<dbReference type="PANTHER" id="PTHR44329">
    <property type="entry name" value="SERINE/THREONINE-PROTEIN KINASE TNNI3K-RELATED"/>
    <property type="match status" value="1"/>
</dbReference>
<keyword evidence="2 6" id="KW-0812">Transmembrane</keyword>
<name>A0A061R2Q4_9CHLO</name>
<dbReference type="GO" id="GO:0005524">
    <property type="term" value="F:ATP binding"/>
    <property type="evidence" value="ECO:0007669"/>
    <property type="project" value="InterPro"/>
</dbReference>
<dbReference type="SUPFAM" id="SSF56112">
    <property type="entry name" value="Protein kinase-like (PK-like)"/>
    <property type="match status" value="1"/>
</dbReference>
<evidence type="ECO:0000256" key="2">
    <source>
        <dbReference type="ARBA" id="ARBA00022692"/>
    </source>
</evidence>
<feature type="region of interest" description="Disordered" evidence="5">
    <location>
        <begin position="1670"/>
        <end position="1700"/>
    </location>
</feature>
<dbReference type="SUPFAM" id="SSF55073">
    <property type="entry name" value="Nucleotide cyclase"/>
    <property type="match status" value="2"/>
</dbReference>
<proteinExistence type="predicted"/>
<evidence type="ECO:0000259" key="8">
    <source>
        <dbReference type="PROSITE" id="PS50839"/>
    </source>
</evidence>
<dbReference type="PROSITE" id="PS50839">
    <property type="entry name" value="CHASE"/>
    <property type="match status" value="1"/>
</dbReference>
<dbReference type="Gene3D" id="3.30.70.1230">
    <property type="entry name" value="Nucleotide cyclase"/>
    <property type="match status" value="2"/>
</dbReference>
<evidence type="ECO:0000256" key="5">
    <source>
        <dbReference type="SAM" id="MobiDB-lite"/>
    </source>
</evidence>
<feature type="region of interest" description="Disordered" evidence="5">
    <location>
        <begin position="881"/>
        <end position="924"/>
    </location>
</feature>
<dbReference type="Gene3D" id="1.10.510.10">
    <property type="entry name" value="Transferase(Phosphotransferase) domain 1"/>
    <property type="match status" value="1"/>
</dbReference>
<evidence type="ECO:0008006" key="10">
    <source>
        <dbReference type="Google" id="ProtNLM"/>
    </source>
</evidence>
<dbReference type="InterPro" id="IPR051681">
    <property type="entry name" value="Ser/Thr_Kinases-Pseudokinases"/>
</dbReference>
<dbReference type="InterPro" id="IPR006189">
    <property type="entry name" value="CHASE_dom"/>
</dbReference>
<accession>A0A061R2Q4</accession>
<protein>
    <recommendedName>
        <fullName evidence="10">Guanylate cyclase</fullName>
    </recommendedName>
</protein>
<dbReference type="InterPro" id="IPR029787">
    <property type="entry name" value="Nucleotide_cyclase"/>
</dbReference>
<reference evidence="9" key="1">
    <citation type="submission" date="2014-05" db="EMBL/GenBank/DDBJ databases">
        <title>The transcriptome of the halophilic microalga Tetraselmis sp. GSL018 isolated from the Great Salt Lake, Utah.</title>
        <authorList>
            <person name="Jinkerson R.E."/>
            <person name="D'Adamo S."/>
            <person name="Posewitz M.C."/>
        </authorList>
    </citation>
    <scope>NUCLEOTIDE SEQUENCE</scope>
    <source>
        <strain evidence="9">GSL018</strain>
    </source>
</reference>
<sequence>MRGKFLLVRQRRAKSELREDSYGKKALFGSANSLSLCGVRATWRQVIPAGGLFLAGVALALALVFVSVRWEREKADALFSLEGERQLQSLIRSVDSFQADNNAIKSFMQLNPNATYSEFKYFARKQLAPAVRQNTVITLGYVPAVSNEEREGFEREACDVFCEAVGRNYSNFFIRNTSLPYAEEKAKERYFPVFYAFPFEANKEVLLFDISSSDERNITIESAIDNPGELRATPRALLVTEEIADLVQGSYGILLVQAIWRVRLDADVGVEGYLAEDRSQLQAVTTQAVFIRDLFELAANSTRSPSIKLFLFDVSNQSCRECSPDDSLRGLCPGCEPDFLHAMAYDATPELVYSCGYIFENEMARPCFRPEEVDAELSRSSLLYFGTVDVYGRLWGLSVVGDLYAWKETTTPWLLGVVVMVAAILVALLMLSAARQNAVNSALQEEAIARLKVITWQQWRDRAISAAAEVQELLLGMANSSRYPDGSAKNAARRHGHKLQQALRSAPGVAVVCVTVADAEEIGKMGAAVQEEVQQVLREAFQQLVSKANGIDVSDPDLQGGSTVIAVTETTMDACGLVLELFAQLTDADWPRELLQLPCFAEARTAQGFLQLRGPRLKAAIHWAGAGDNAWTESAAGITQFFGPARHLAARLAAAASPGQVLMTRPASEQQVGRSEDSDFAFMRPLGIFRVGKQHPAMLLCQLEPAPWDVLRPGNVRGSSFDGLEKVDDHPGSLIAPPGMKPLDQPREDAGEAEQFHSSTATSVSVCIVAMSCPGLEIREAPESVTAMVLDIIEALAQIYCGRLVYETSACWRLPKAVFLSTLNATKFCAGLQMALLNAAWAIEDQDFFGTEETTANGRYIFRGPRVAMFISCLPPGSYRWRSNPRKSKTRSMMQTNSSKASTGKTRRSPDNSMQPSENSMSIMSDISADPNRPLVVLGDVGQPMFISGPGVKFAVGALQYVSPGQIVMSGNAWQQVCQRLPNETRPLDLGTFKLVDGEAPMRLIEVQVRQLQSRTFQPLAKQLQVSPGYDDAPDPRNGIAYLMCQVDPTLTRQVTGGVLDEAVSQWNGLARSLLRLHNGYECKYIEPGGFRIAFPTMEDGLRFAVTAQRRAMDLEWSSDLLQLKNCEEVLSQGGTVLFRGLRVKMGIAFGSCQSKRPSTTGQADYTGTFVNTCAACMLVASPGQVMAEGDVLLEERGGEAVLKDYHLDEPGQRSIGLELLGQFRLRGIARPVQLVSACHPDHTGRAFSAPPGRVTGDVGSVEMSGHGDGGQEGYFGAMNMPKDPEGSAGQRLEKSMSESLASVVRDILVDRMGWSKQKFRSDESVEVQSIIGLGSYGKVFKGLWKGVTVAYKVIQYPGSSINQQEKFRQIAVMETAISASMSHPNVVQTYSYNIKPIMSQAEHVGKERTSDGLAEDWNAREDQSFSRQEERNGAEEALEVSDPRLVMWEVQIIQEFCDQGSLRKVLDDKLYADKATGLTDANVMLKIAGDIAKGMIHIHGMQIIHSDLKAHNILICTGNTVVAKVADFGLSVKMSNEQTHVSGVHAGTLTHMAPEILTAGRISKAADVYAYGILLYEILTGEKAFKGVPVMQLTADITARRRRPHFPPGSPKQYVDLAMRCWDHDPTKRPSFMEIMKALDDMQELHDQGLLVTYAGISDEALRGRIREAERRIPDIPQPPTIDEGNEEQGSDFSNSDTVVSFNEDMLEGLMHS</sequence>
<evidence type="ECO:0000256" key="1">
    <source>
        <dbReference type="ARBA" id="ARBA00004167"/>
    </source>
</evidence>
<feature type="domain" description="CHASE" evidence="8">
    <location>
        <begin position="110"/>
        <end position="275"/>
    </location>
</feature>
<evidence type="ECO:0000256" key="4">
    <source>
        <dbReference type="ARBA" id="ARBA00023136"/>
    </source>
</evidence>
<organism evidence="9">
    <name type="scientific">Tetraselmis sp. GSL018</name>
    <dbReference type="NCBI Taxonomy" id="582737"/>
    <lineage>
        <taxon>Eukaryota</taxon>
        <taxon>Viridiplantae</taxon>
        <taxon>Chlorophyta</taxon>
        <taxon>core chlorophytes</taxon>
        <taxon>Chlorodendrophyceae</taxon>
        <taxon>Chlorodendrales</taxon>
        <taxon>Chlorodendraceae</taxon>
        <taxon>Tetraselmis</taxon>
    </lineage>
</organism>
<comment type="subcellular location">
    <subcellularLocation>
        <location evidence="1">Membrane</location>
        <topology evidence="1">Single-pass membrane protein</topology>
    </subcellularLocation>
</comment>
<dbReference type="GO" id="GO:0007165">
    <property type="term" value="P:signal transduction"/>
    <property type="evidence" value="ECO:0007669"/>
    <property type="project" value="UniProtKB-ARBA"/>
</dbReference>
<evidence type="ECO:0000313" key="9">
    <source>
        <dbReference type="EMBL" id="JAC67167.1"/>
    </source>
</evidence>
<dbReference type="InterPro" id="IPR001245">
    <property type="entry name" value="Ser-Thr/Tyr_kinase_cat_dom"/>
</dbReference>
<dbReference type="EMBL" id="GBEZ01019385">
    <property type="protein sequence ID" value="JAC67167.1"/>
    <property type="molecule type" value="Transcribed_RNA"/>
</dbReference>
<dbReference type="SMART" id="SM00220">
    <property type="entry name" value="S_TKc"/>
    <property type="match status" value="1"/>
</dbReference>
<dbReference type="Pfam" id="PF07714">
    <property type="entry name" value="PK_Tyr_Ser-Thr"/>
    <property type="match status" value="1"/>
</dbReference>